<sequence length="188" mass="20471">MAPISASKILTTKMFSQLLLLSTCSILMHYNSSEATFQPPQTTEMVLYFQDYGAGPNATFSTVAGIAGKLWTFTQFGTVYVTDDPITETPDPTSAMVGRAQGMYVISALDGSTSHAMFSIVFTNRAYNGSTLQIQGTGQQLEVGSEYSVVAGTGKFRFARGYVKFETIYVDAPRAYSVIRCNVTVRLD</sequence>
<dbReference type="PANTHER" id="PTHR21495">
    <property type="entry name" value="NUCLEOPORIN-RELATED"/>
    <property type="match status" value="1"/>
</dbReference>
<comment type="subunit">
    <text evidence="2 4">Homodimer.</text>
</comment>
<dbReference type="GO" id="GO:0009699">
    <property type="term" value="P:phenylpropanoid biosynthetic process"/>
    <property type="evidence" value="ECO:0007669"/>
    <property type="project" value="UniProtKB-ARBA"/>
</dbReference>
<evidence type="ECO:0000256" key="1">
    <source>
        <dbReference type="ARBA" id="ARBA00010746"/>
    </source>
</evidence>
<gene>
    <name evidence="5" type="ORF">BT93_L2142</name>
</gene>
<evidence type="ECO:0000256" key="3">
    <source>
        <dbReference type="ARBA" id="ARBA00022525"/>
    </source>
</evidence>
<comment type="function">
    <text evidence="4">Dirigent proteins impart stereoselectivity on the phenoxy radical-coupling reaction, yielding optically active lignans from two molecules of coniferyl alcohol in the biosynthesis of lignans, flavonolignans, and alkaloids and thus plays a central role in plant secondary metabolism.</text>
</comment>
<dbReference type="InterPro" id="IPR004265">
    <property type="entry name" value="Dirigent"/>
</dbReference>
<feature type="signal peptide" evidence="4">
    <location>
        <begin position="1"/>
        <end position="35"/>
    </location>
</feature>
<reference evidence="5" key="1">
    <citation type="submission" date="2020-05" db="EMBL/GenBank/DDBJ databases">
        <title>WGS assembly of Corymbia citriodora subspecies variegata.</title>
        <authorList>
            <person name="Barry K."/>
            <person name="Hundley H."/>
            <person name="Shu S."/>
            <person name="Jenkins J."/>
            <person name="Grimwood J."/>
            <person name="Baten A."/>
        </authorList>
    </citation>
    <scope>NUCLEOTIDE SEQUENCE</scope>
    <source>
        <strain evidence="5">CV2-018</strain>
    </source>
</reference>
<dbReference type="EMBL" id="MU090200">
    <property type="protein sequence ID" value="KAF7848276.1"/>
    <property type="molecule type" value="Genomic_DNA"/>
</dbReference>
<dbReference type="Gene3D" id="2.40.480.10">
    <property type="entry name" value="Allene oxide cyclase-like"/>
    <property type="match status" value="1"/>
</dbReference>
<dbReference type="InterPro" id="IPR044859">
    <property type="entry name" value="Allene_oxi_cyc_Dirigent"/>
</dbReference>
<dbReference type="Pfam" id="PF03018">
    <property type="entry name" value="Dirigent"/>
    <property type="match status" value="1"/>
</dbReference>
<dbReference type="GO" id="GO:0048046">
    <property type="term" value="C:apoplast"/>
    <property type="evidence" value="ECO:0007669"/>
    <property type="project" value="UniProtKB-SubCell"/>
</dbReference>
<name>A0A8T0CQ07_CORYI</name>
<organism evidence="5 6">
    <name type="scientific">Corymbia citriodora subsp. variegata</name>
    <dbReference type="NCBI Taxonomy" id="360336"/>
    <lineage>
        <taxon>Eukaryota</taxon>
        <taxon>Viridiplantae</taxon>
        <taxon>Streptophyta</taxon>
        <taxon>Embryophyta</taxon>
        <taxon>Tracheophyta</taxon>
        <taxon>Spermatophyta</taxon>
        <taxon>Magnoliopsida</taxon>
        <taxon>eudicotyledons</taxon>
        <taxon>Gunneridae</taxon>
        <taxon>Pentapetalae</taxon>
        <taxon>rosids</taxon>
        <taxon>malvids</taxon>
        <taxon>Myrtales</taxon>
        <taxon>Myrtaceae</taxon>
        <taxon>Myrtoideae</taxon>
        <taxon>Eucalypteae</taxon>
        <taxon>Corymbia</taxon>
    </lineage>
</organism>
<dbReference type="OrthoDB" id="1925209at2759"/>
<keyword evidence="4" id="KW-0732">Signal</keyword>
<comment type="caution">
    <text evidence="5">The sequence shown here is derived from an EMBL/GenBank/DDBJ whole genome shotgun (WGS) entry which is preliminary data.</text>
</comment>
<comment type="subcellular location">
    <subcellularLocation>
        <location evidence="4">Secreted</location>
        <location evidence="4">Extracellular space</location>
        <location evidence="4">Apoplast</location>
    </subcellularLocation>
</comment>
<protein>
    <recommendedName>
        <fullName evidence="4">Dirigent protein</fullName>
    </recommendedName>
</protein>
<keyword evidence="4" id="KW-0052">Apoplast</keyword>
<dbReference type="Proteomes" id="UP000806378">
    <property type="component" value="Unassembled WGS sequence"/>
</dbReference>
<dbReference type="Gramene" id="rna-gnl|WGS:JABURB|Cocit.L2142.1">
    <property type="protein sequence ID" value="cds-KAF7848276.1"/>
    <property type="gene ID" value="gene-BT93_L2142"/>
</dbReference>
<comment type="similarity">
    <text evidence="1 4">Belongs to the plant dirigent protein family.</text>
</comment>
<accession>A0A8T0CQ07</accession>
<evidence type="ECO:0000313" key="6">
    <source>
        <dbReference type="Proteomes" id="UP000806378"/>
    </source>
</evidence>
<evidence type="ECO:0000256" key="2">
    <source>
        <dbReference type="ARBA" id="ARBA00011738"/>
    </source>
</evidence>
<evidence type="ECO:0000256" key="4">
    <source>
        <dbReference type="RuleBase" id="RU363099"/>
    </source>
</evidence>
<evidence type="ECO:0000313" key="5">
    <source>
        <dbReference type="EMBL" id="KAF7848276.1"/>
    </source>
</evidence>
<keyword evidence="6" id="KW-1185">Reference proteome</keyword>
<feature type="chain" id="PRO_5035958683" description="Dirigent protein" evidence="4">
    <location>
        <begin position="36"/>
        <end position="188"/>
    </location>
</feature>
<proteinExistence type="inferred from homology"/>
<keyword evidence="3 4" id="KW-0964">Secreted</keyword>
<dbReference type="AlphaFoldDB" id="A0A8T0CQ07"/>